<evidence type="ECO:0000256" key="2">
    <source>
        <dbReference type="ARBA" id="ARBA00012135"/>
    </source>
</evidence>
<dbReference type="GO" id="GO:0008902">
    <property type="term" value="F:hydroxymethylpyrimidine kinase activity"/>
    <property type="evidence" value="ECO:0007669"/>
    <property type="project" value="UniProtKB-EC"/>
</dbReference>
<dbReference type="PANTHER" id="PTHR20858:SF17">
    <property type="entry name" value="HYDROXYMETHYLPYRIMIDINE_PHOSPHOMETHYLPYRIMIDINE KINASE THI20-RELATED"/>
    <property type="match status" value="1"/>
</dbReference>
<comment type="caution">
    <text evidence="4">The sequence shown here is derived from an EMBL/GenBank/DDBJ whole genome shotgun (WGS) entry which is preliminary data.</text>
</comment>
<dbReference type="EC" id="2.7.1.49" evidence="2"/>
<dbReference type="AlphaFoldDB" id="A0A7C4UBV0"/>
<feature type="domain" description="Pyridoxamine kinase/Phosphomethylpyrimidine kinase" evidence="3">
    <location>
        <begin position="13"/>
        <end position="232"/>
    </location>
</feature>
<reference evidence="4" key="1">
    <citation type="journal article" date="2020" name="mSystems">
        <title>Genome- and Community-Level Interaction Insights into Carbon Utilization and Element Cycling Functions of Hydrothermarchaeota in Hydrothermal Sediment.</title>
        <authorList>
            <person name="Zhou Z."/>
            <person name="Liu Y."/>
            <person name="Xu W."/>
            <person name="Pan J."/>
            <person name="Luo Z.H."/>
            <person name="Li M."/>
        </authorList>
    </citation>
    <scope>NUCLEOTIDE SEQUENCE [LARGE SCALE GENOMIC DNA]</scope>
    <source>
        <strain evidence="4">SpSt-780</strain>
    </source>
</reference>
<proteinExistence type="predicted"/>
<dbReference type="GO" id="GO:0005829">
    <property type="term" value="C:cytosol"/>
    <property type="evidence" value="ECO:0007669"/>
    <property type="project" value="TreeGrafter"/>
</dbReference>
<dbReference type="Gene3D" id="3.40.1190.20">
    <property type="match status" value="1"/>
</dbReference>
<keyword evidence="4" id="KW-0808">Transferase</keyword>
<dbReference type="SUPFAM" id="SSF53613">
    <property type="entry name" value="Ribokinase-like"/>
    <property type="match status" value="1"/>
</dbReference>
<dbReference type="EMBL" id="DTHG01000028">
    <property type="protein sequence ID" value="HGW91374.1"/>
    <property type="molecule type" value="Genomic_DNA"/>
</dbReference>
<evidence type="ECO:0000259" key="3">
    <source>
        <dbReference type="Pfam" id="PF08543"/>
    </source>
</evidence>
<evidence type="ECO:0000256" key="1">
    <source>
        <dbReference type="ARBA" id="ARBA00004948"/>
    </source>
</evidence>
<dbReference type="PANTHER" id="PTHR20858">
    <property type="entry name" value="PHOSPHOMETHYLPYRIMIDINE KINASE"/>
    <property type="match status" value="1"/>
</dbReference>
<name>A0A7C4UBV0_UNCW3</name>
<dbReference type="InterPro" id="IPR013749">
    <property type="entry name" value="PM/HMP-P_kinase-1"/>
</dbReference>
<evidence type="ECO:0000313" key="4">
    <source>
        <dbReference type="EMBL" id="HGW91374.1"/>
    </source>
</evidence>
<dbReference type="CDD" id="cd01169">
    <property type="entry name" value="HMPP_kinase"/>
    <property type="match status" value="1"/>
</dbReference>
<dbReference type="InterPro" id="IPR029056">
    <property type="entry name" value="Ribokinase-like"/>
</dbReference>
<protein>
    <recommendedName>
        <fullName evidence="2">hydroxymethylpyrimidine kinase</fullName>
        <ecNumber evidence="2">2.7.1.49</ecNumber>
    </recommendedName>
</protein>
<sequence>MERKTLVSIAGFDPTGLAGILRDIQVFQSLGFHGAGTITALTIQSTKKVLRKKDVDKKFIFESLDKIDLKVSGIKIGMLNDEKIGREVLKFIEHKNIKRIVIDPVIFSTSKFRLLSEKGVKFMIERLLPLATCITPNLNEGKILTGEKDIEKILKRLSDMTEGFIVLKNIDGSDLFYDRNYIVSIEPFHRLKNVNMHGSGCVYSSALLSYLAKDMNPLLSAKMAKKYTEEEILSFIKKPVD</sequence>
<dbReference type="GO" id="GO:0008972">
    <property type="term" value="F:phosphomethylpyrimidine kinase activity"/>
    <property type="evidence" value="ECO:0007669"/>
    <property type="project" value="InterPro"/>
</dbReference>
<comment type="pathway">
    <text evidence="1">Cofactor biosynthesis; thiamine diphosphate biosynthesis.</text>
</comment>
<dbReference type="Pfam" id="PF08543">
    <property type="entry name" value="Phos_pyr_kin"/>
    <property type="match status" value="1"/>
</dbReference>
<keyword evidence="4" id="KW-0418">Kinase</keyword>
<dbReference type="GO" id="GO:0009228">
    <property type="term" value="P:thiamine biosynthetic process"/>
    <property type="evidence" value="ECO:0007669"/>
    <property type="project" value="InterPro"/>
</dbReference>
<organism evidence="4">
    <name type="scientific">candidate division WOR-3 bacterium</name>
    <dbReference type="NCBI Taxonomy" id="2052148"/>
    <lineage>
        <taxon>Bacteria</taxon>
        <taxon>Bacteria division WOR-3</taxon>
    </lineage>
</organism>
<gene>
    <name evidence="4" type="ORF">ENV67_02380</name>
</gene>
<accession>A0A7C4UBV0</accession>
<dbReference type="InterPro" id="IPR004399">
    <property type="entry name" value="HMP/HMP-P_kinase_dom"/>
</dbReference>